<dbReference type="Proteomes" id="UP000478052">
    <property type="component" value="Unassembled WGS sequence"/>
</dbReference>
<name>A0A6G0YH55_APHCR</name>
<proteinExistence type="predicted"/>
<dbReference type="AlphaFoldDB" id="A0A6G0YH55"/>
<evidence type="ECO:0000313" key="2">
    <source>
        <dbReference type="Proteomes" id="UP000478052"/>
    </source>
</evidence>
<dbReference type="EMBL" id="VUJU01004012">
    <property type="protein sequence ID" value="KAF0755792.1"/>
    <property type="molecule type" value="Genomic_DNA"/>
</dbReference>
<keyword evidence="2" id="KW-1185">Reference proteome</keyword>
<accession>A0A6G0YH55</accession>
<gene>
    <name evidence="1" type="ORF">FWK35_00025020</name>
</gene>
<evidence type="ECO:0000313" key="1">
    <source>
        <dbReference type="EMBL" id="KAF0755792.1"/>
    </source>
</evidence>
<sequence length="45" mass="5180">MWWVKNWLCSTISQNCFSNLALLSIEIDLSSINNTIDSDTVLENF</sequence>
<protein>
    <submittedName>
        <fullName evidence="1">Zinc finger MYM-type protein 1-like</fullName>
    </submittedName>
</protein>
<comment type="caution">
    <text evidence="1">The sequence shown here is derived from an EMBL/GenBank/DDBJ whole genome shotgun (WGS) entry which is preliminary data.</text>
</comment>
<reference evidence="1 2" key="1">
    <citation type="submission" date="2019-08" db="EMBL/GenBank/DDBJ databases">
        <title>Whole genome of Aphis craccivora.</title>
        <authorList>
            <person name="Voronova N.V."/>
            <person name="Shulinski R.S."/>
            <person name="Bandarenka Y.V."/>
            <person name="Zhorov D.G."/>
            <person name="Warner D."/>
        </authorList>
    </citation>
    <scope>NUCLEOTIDE SEQUENCE [LARGE SCALE GENOMIC DNA]</scope>
    <source>
        <strain evidence="1">180601</strain>
        <tissue evidence="1">Whole Body</tissue>
    </source>
</reference>
<organism evidence="1 2">
    <name type="scientific">Aphis craccivora</name>
    <name type="common">Cowpea aphid</name>
    <dbReference type="NCBI Taxonomy" id="307492"/>
    <lineage>
        <taxon>Eukaryota</taxon>
        <taxon>Metazoa</taxon>
        <taxon>Ecdysozoa</taxon>
        <taxon>Arthropoda</taxon>
        <taxon>Hexapoda</taxon>
        <taxon>Insecta</taxon>
        <taxon>Pterygota</taxon>
        <taxon>Neoptera</taxon>
        <taxon>Paraneoptera</taxon>
        <taxon>Hemiptera</taxon>
        <taxon>Sternorrhyncha</taxon>
        <taxon>Aphidomorpha</taxon>
        <taxon>Aphidoidea</taxon>
        <taxon>Aphididae</taxon>
        <taxon>Aphidini</taxon>
        <taxon>Aphis</taxon>
        <taxon>Aphis</taxon>
    </lineage>
</organism>